<sequence>MHAFPRSSLLVLQNNAISSLIPSTLVDQVDALLDAHKIDDAAVLVDQRRRKLEGNLTVDPDEAEELEYVYQVIGFKCFSETLFEDAGKNLFNGALDPRVLVSYFPDLRGGLFAGTDRAYVYSGVAERMPGEKNVDDLIRNYSPHLSPEAEPVVQLHRVLGEAARDMLLVFLEKSRRRARVEKRREDVRVDVTRVVDTVLAKLYAYLNRQKDLRTLLSPPNDVVLPEIEPSLRVLGLLSPLADLYKQRGEEDKLLKLYANCIDGTYANADIPNPLEDMLVLLESKRDKDRKQLIKWGLWILREGDVEHGMKLLIPPEPPKRRDRDRDKEEDRALLEQITEANADAGRRFLEYLVLIKRNTSSDLHTRLALACIDDLLQCLQDESTSKLWRAKASSYASPRPTPSSHLSSSTSTTTPSPNQTRTQLPSPPLPLPRAHHQPQQPFLSYFASTTPDAGSKRTRLKALFMLAGSGVYDPRVVQERLFSGLNINTSTTTSTSSEKKTTAGGGGNILALETAILYGKLEKHEAALEVLVRDLRDSTSAEAYCTLGGEVVPVKVALAVAESSFTSTSNSSATEVGLREWYFGLFEPPPYPHRQGRKVTAGTGVGVGAGGEAPAIVRQKSVREDVKRELLRDLAGVYMSDATYGMEWTTRLLEAQGMNLDVVDVVKHVPEQWPLASLDTFITRYFRRTLHTSYENVILKNLAAGQNLAVRERTWEILREQGCVFEEPDSDYEEDDNNGGGVDEKAAYVQVEELAEKIVVGEGEKTPSPLPEVLVQEVIAKEPQGALGLVLGEPERELEHEVEVEESEENRMEYGERGADEEGSGEGSEGSERQERSEENGRQNESES</sequence>
<dbReference type="GO" id="GO:0006914">
    <property type="term" value="P:autophagy"/>
    <property type="evidence" value="ECO:0007669"/>
    <property type="project" value="TreeGrafter"/>
</dbReference>
<feature type="region of interest" description="Disordered" evidence="1">
    <location>
        <begin position="786"/>
        <end position="848"/>
    </location>
</feature>
<feature type="region of interest" description="Disordered" evidence="1">
    <location>
        <begin position="393"/>
        <end position="436"/>
    </location>
</feature>
<comment type="caution">
    <text evidence="3">The sequence shown here is derived from an EMBL/GenBank/DDBJ whole genome shotgun (WGS) entry which is preliminary data.</text>
</comment>
<evidence type="ECO:0000313" key="4">
    <source>
        <dbReference type="Proteomes" id="UP000807342"/>
    </source>
</evidence>
<feature type="region of interest" description="Disordered" evidence="1">
    <location>
        <begin position="310"/>
        <end position="330"/>
    </location>
</feature>
<name>A0A9P6BW64_9AGAR</name>
<gene>
    <name evidence="3" type="ORF">P691DRAFT_780075</name>
</gene>
<keyword evidence="4" id="KW-1185">Reference proteome</keyword>
<feature type="domain" description="Vacuolar sorting protein 39/Transforming growth factor beta receptor-associated" evidence="2">
    <location>
        <begin position="195"/>
        <end position="299"/>
    </location>
</feature>
<dbReference type="GO" id="GO:0034058">
    <property type="term" value="P:endosomal vesicle fusion"/>
    <property type="evidence" value="ECO:0007669"/>
    <property type="project" value="TreeGrafter"/>
</dbReference>
<dbReference type="AlphaFoldDB" id="A0A9P6BW64"/>
<evidence type="ECO:0000259" key="2">
    <source>
        <dbReference type="Pfam" id="PF10366"/>
    </source>
</evidence>
<dbReference type="EMBL" id="MU152519">
    <property type="protein sequence ID" value="KAF9440454.1"/>
    <property type="molecule type" value="Genomic_DNA"/>
</dbReference>
<feature type="compositionally biased region" description="Basic and acidic residues" evidence="1">
    <location>
        <begin position="830"/>
        <end position="848"/>
    </location>
</feature>
<feature type="compositionally biased region" description="Basic and acidic residues" evidence="1">
    <location>
        <begin position="317"/>
        <end position="330"/>
    </location>
</feature>
<dbReference type="PANTHER" id="PTHR12894:SF27">
    <property type="entry name" value="TRANSFORMING GROWTH FACTOR-BETA RECEPTOR-ASSOCIATED PROTEIN 1"/>
    <property type="match status" value="1"/>
</dbReference>
<dbReference type="PANTHER" id="PTHR12894">
    <property type="entry name" value="CNH DOMAIN CONTAINING"/>
    <property type="match status" value="1"/>
</dbReference>
<proteinExistence type="predicted"/>
<dbReference type="Proteomes" id="UP000807342">
    <property type="component" value="Unassembled WGS sequence"/>
</dbReference>
<feature type="compositionally biased region" description="Low complexity" evidence="1">
    <location>
        <begin position="402"/>
        <end position="417"/>
    </location>
</feature>
<dbReference type="GO" id="GO:0005737">
    <property type="term" value="C:cytoplasm"/>
    <property type="evidence" value="ECO:0007669"/>
    <property type="project" value="TreeGrafter"/>
</dbReference>
<evidence type="ECO:0000313" key="3">
    <source>
        <dbReference type="EMBL" id="KAF9440454.1"/>
    </source>
</evidence>
<feature type="compositionally biased region" description="Basic and acidic residues" evidence="1">
    <location>
        <begin position="809"/>
        <end position="820"/>
    </location>
</feature>
<organism evidence="3 4">
    <name type="scientific">Macrolepiota fuliginosa MF-IS2</name>
    <dbReference type="NCBI Taxonomy" id="1400762"/>
    <lineage>
        <taxon>Eukaryota</taxon>
        <taxon>Fungi</taxon>
        <taxon>Dikarya</taxon>
        <taxon>Basidiomycota</taxon>
        <taxon>Agaricomycotina</taxon>
        <taxon>Agaricomycetes</taxon>
        <taxon>Agaricomycetidae</taxon>
        <taxon>Agaricales</taxon>
        <taxon>Agaricineae</taxon>
        <taxon>Agaricaceae</taxon>
        <taxon>Macrolepiota</taxon>
    </lineage>
</organism>
<dbReference type="Pfam" id="PF10366">
    <property type="entry name" value="Vps39_1"/>
    <property type="match status" value="1"/>
</dbReference>
<evidence type="ECO:0000256" key="1">
    <source>
        <dbReference type="SAM" id="MobiDB-lite"/>
    </source>
</evidence>
<dbReference type="OrthoDB" id="10258882at2759"/>
<dbReference type="InterPro" id="IPR032914">
    <property type="entry name" value="Vam6/VPS39/TRAP1"/>
</dbReference>
<accession>A0A9P6BW64</accession>
<protein>
    <recommendedName>
        <fullName evidence="2">Vacuolar sorting protein 39/Transforming growth factor beta receptor-associated domain-containing protein</fullName>
    </recommendedName>
</protein>
<reference evidence="3" key="1">
    <citation type="submission" date="2020-11" db="EMBL/GenBank/DDBJ databases">
        <authorList>
            <consortium name="DOE Joint Genome Institute"/>
            <person name="Ahrendt S."/>
            <person name="Riley R."/>
            <person name="Andreopoulos W."/>
            <person name="Labutti K."/>
            <person name="Pangilinan J."/>
            <person name="Ruiz-Duenas F.J."/>
            <person name="Barrasa J.M."/>
            <person name="Sanchez-Garcia M."/>
            <person name="Camarero S."/>
            <person name="Miyauchi S."/>
            <person name="Serrano A."/>
            <person name="Linde D."/>
            <person name="Babiker R."/>
            <person name="Drula E."/>
            <person name="Ayuso-Fernandez I."/>
            <person name="Pacheco R."/>
            <person name="Padilla G."/>
            <person name="Ferreira P."/>
            <person name="Barriuso J."/>
            <person name="Kellner H."/>
            <person name="Castanera R."/>
            <person name="Alfaro M."/>
            <person name="Ramirez L."/>
            <person name="Pisabarro A.G."/>
            <person name="Kuo A."/>
            <person name="Tritt A."/>
            <person name="Lipzen A."/>
            <person name="He G."/>
            <person name="Yan M."/>
            <person name="Ng V."/>
            <person name="Cullen D."/>
            <person name="Martin F."/>
            <person name="Rosso M.-N."/>
            <person name="Henrissat B."/>
            <person name="Hibbett D."/>
            <person name="Martinez A.T."/>
            <person name="Grigoriev I.V."/>
        </authorList>
    </citation>
    <scope>NUCLEOTIDE SEQUENCE</scope>
    <source>
        <strain evidence="3">MF-IS2</strain>
    </source>
</reference>
<dbReference type="GO" id="GO:0016020">
    <property type="term" value="C:membrane"/>
    <property type="evidence" value="ECO:0007669"/>
    <property type="project" value="TreeGrafter"/>
</dbReference>
<dbReference type="InterPro" id="IPR019452">
    <property type="entry name" value="VPS39/TGF_beta_rcpt-assoc_1"/>
</dbReference>